<evidence type="ECO:0000313" key="4">
    <source>
        <dbReference type="EMBL" id="PHT69850.1"/>
    </source>
</evidence>
<feature type="transmembrane region" description="Helical" evidence="3">
    <location>
        <begin position="7"/>
        <end position="24"/>
    </location>
</feature>
<gene>
    <name evidence="4" type="ORF">T459_24954</name>
</gene>
<feature type="transmembrane region" description="Helical" evidence="3">
    <location>
        <begin position="36"/>
        <end position="58"/>
    </location>
</feature>
<reference evidence="4 5" key="1">
    <citation type="journal article" date="2014" name="Nat. Genet.">
        <title>Genome sequence of the hot pepper provides insights into the evolution of pungency in Capsicum species.</title>
        <authorList>
            <person name="Kim S."/>
            <person name="Park M."/>
            <person name="Yeom S.I."/>
            <person name="Kim Y.M."/>
            <person name="Lee J.M."/>
            <person name="Lee H.A."/>
            <person name="Seo E."/>
            <person name="Choi J."/>
            <person name="Cheong K."/>
            <person name="Kim K.T."/>
            <person name="Jung K."/>
            <person name="Lee G.W."/>
            <person name="Oh S.K."/>
            <person name="Bae C."/>
            <person name="Kim S.B."/>
            <person name="Lee H.Y."/>
            <person name="Kim S.Y."/>
            <person name="Kim M.S."/>
            <person name="Kang B.C."/>
            <person name="Jo Y.D."/>
            <person name="Yang H.B."/>
            <person name="Jeong H.J."/>
            <person name="Kang W.H."/>
            <person name="Kwon J.K."/>
            <person name="Shin C."/>
            <person name="Lim J.Y."/>
            <person name="Park J.H."/>
            <person name="Huh J.H."/>
            <person name="Kim J.S."/>
            <person name="Kim B.D."/>
            <person name="Cohen O."/>
            <person name="Paran I."/>
            <person name="Suh M.C."/>
            <person name="Lee S.B."/>
            <person name="Kim Y.K."/>
            <person name="Shin Y."/>
            <person name="Noh S.J."/>
            <person name="Park J."/>
            <person name="Seo Y.S."/>
            <person name="Kwon S.Y."/>
            <person name="Kim H.A."/>
            <person name="Park J.M."/>
            <person name="Kim H.J."/>
            <person name="Choi S.B."/>
            <person name="Bosland P.W."/>
            <person name="Reeves G."/>
            <person name="Jo S.H."/>
            <person name="Lee B.W."/>
            <person name="Cho H.T."/>
            <person name="Choi H.S."/>
            <person name="Lee M.S."/>
            <person name="Yu Y."/>
            <person name="Do Choi Y."/>
            <person name="Park B.S."/>
            <person name="van Deynze A."/>
            <person name="Ashrafi H."/>
            <person name="Hill T."/>
            <person name="Kim W.T."/>
            <person name="Pai H.S."/>
            <person name="Ahn H.K."/>
            <person name="Yeam I."/>
            <person name="Giovannoni J.J."/>
            <person name="Rose J.K."/>
            <person name="Sorensen I."/>
            <person name="Lee S.J."/>
            <person name="Kim R.W."/>
            <person name="Choi I.Y."/>
            <person name="Choi B.S."/>
            <person name="Lim J.S."/>
            <person name="Lee Y.H."/>
            <person name="Choi D."/>
        </authorList>
    </citation>
    <scope>NUCLEOTIDE SEQUENCE [LARGE SCALE GENOMIC DNA]</scope>
    <source>
        <strain evidence="5">cv. CM334</strain>
    </source>
</reference>
<feature type="repeat" description="PPR" evidence="2">
    <location>
        <begin position="148"/>
        <end position="182"/>
    </location>
</feature>
<evidence type="ECO:0000256" key="3">
    <source>
        <dbReference type="SAM" id="Phobius"/>
    </source>
</evidence>
<dbReference type="InterPro" id="IPR002885">
    <property type="entry name" value="PPR_rpt"/>
</dbReference>
<evidence type="ECO:0000256" key="2">
    <source>
        <dbReference type="PROSITE-ProRule" id="PRU00708"/>
    </source>
</evidence>
<dbReference type="InterPro" id="IPR011990">
    <property type="entry name" value="TPR-like_helical_dom_sf"/>
</dbReference>
<reference evidence="4 5" key="2">
    <citation type="journal article" date="2017" name="Genome Biol.">
        <title>New reference genome sequences of hot pepper reveal the massive evolution of plant disease-resistance genes by retroduplication.</title>
        <authorList>
            <person name="Kim S."/>
            <person name="Park J."/>
            <person name="Yeom S.I."/>
            <person name="Kim Y.M."/>
            <person name="Seo E."/>
            <person name="Kim K.T."/>
            <person name="Kim M.S."/>
            <person name="Lee J.M."/>
            <person name="Cheong K."/>
            <person name="Shin H.S."/>
            <person name="Kim S.B."/>
            <person name="Han K."/>
            <person name="Lee J."/>
            <person name="Park M."/>
            <person name="Lee H.A."/>
            <person name="Lee H.Y."/>
            <person name="Lee Y."/>
            <person name="Oh S."/>
            <person name="Lee J.H."/>
            <person name="Choi E."/>
            <person name="Choi E."/>
            <person name="Lee S.E."/>
            <person name="Jeon J."/>
            <person name="Kim H."/>
            <person name="Choi G."/>
            <person name="Song H."/>
            <person name="Lee J."/>
            <person name="Lee S.C."/>
            <person name="Kwon J.K."/>
            <person name="Lee H.Y."/>
            <person name="Koo N."/>
            <person name="Hong Y."/>
            <person name="Kim R.W."/>
            <person name="Kang W.H."/>
            <person name="Huh J.H."/>
            <person name="Kang B.C."/>
            <person name="Yang T.J."/>
            <person name="Lee Y.H."/>
            <person name="Bennetzen J.L."/>
            <person name="Choi D."/>
        </authorList>
    </citation>
    <scope>NUCLEOTIDE SEQUENCE [LARGE SCALE GENOMIC DNA]</scope>
    <source>
        <strain evidence="5">cv. CM334</strain>
    </source>
</reference>
<dbReference type="Gene3D" id="1.25.40.10">
    <property type="entry name" value="Tetratricopeptide repeat domain"/>
    <property type="match status" value="1"/>
</dbReference>
<dbReference type="Pfam" id="PF01535">
    <property type="entry name" value="PPR"/>
    <property type="match status" value="3"/>
</dbReference>
<dbReference type="PANTHER" id="PTHR47928">
    <property type="entry name" value="REPEAT-CONTAINING PROTEIN, PUTATIVE-RELATED"/>
    <property type="match status" value="1"/>
</dbReference>
<name>A0A2G2YJE1_CAPAN</name>
<organism evidence="4 5">
    <name type="scientific">Capsicum annuum</name>
    <name type="common">Capsicum pepper</name>
    <dbReference type="NCBI Taxonomy" id="4072"/>
    <lineage>
        <taxon>Eukaryota</taxon>
        <taxon>Viridiplantae</taxon>
        <taxon>Streptophyta</taxon>
        <taxon>Embryophyta</taxon>
        <taxon>Tracheophyta</taxon>
        <taxon>Spermatophyta</taxon>
        <taxon>Magnoliopsida</taxon>
        <taxon>eudicotyledons</taxon>
        <taxon>Gunneridae</taxon>
        <taxon>Pentapetalae</taxon>
        <taxon>asterids</taxon>
        <taxon>lamiids</taxon>
        <taxon>Solanales</taxon>
        <taxon>Solanaceae</taxon>
        <taxon>Solanoideae</taxon>
        <taxon>Capsiceae</taxon>
        <taxon>Capsicum</taxon>
    </lineage>
</organism>
<dbReference type="InterPro" id="IPR050421">
    <property type="entry name" value="PPR"/>
</dbReference>
<accession>A0A2G2YJE1</accession>
<dbReference type="Gramene" id="PHT69850">
    <property type="protein sequence ID" value="PHT69850"/>
    <property type="gene ID" value="T459_24954"/>
</dbReference>
<dbReference type="NCBIfam" id="TIGR00756">
    <property type="entry name" value="PPR"/>
    <property type="match status" value="2"/>
</dbReference>
<keyword evidence="3" id="KW-0472">Membrane</keyword>
<dbReference type="AlphaFoldDB" id="A0A2G2YJE1"/>
<dbReference type="PANTHER" id="PTHR47928:SF207">
    <property type="entry name" value="PENTATRICOPEPTIDE REPEAT-CONTAINING PROTEIN"/>
    <property type="match status" value="1"/>
</dbReference>
<dbReference type="OMA" id="VELYHRM"/>
<dbReference type="PROSITE" id="PS51375">
    <property type="entry name" value="PPR"/>
    <property type="match status" value="2"/>
</dbReference>
<keyword evidence="3" id="KW-1133">Transmembrane helix</keyword>
<dbReference type="PROSITE" id="PS51257">
    <property type="entry name" value="PROKAR_LIPOPROTEIN"/>
    <property type="match status" value="1"/>
</dbReference>
<protein>
    <recommendedName>
        <fullName evidence="6">Pentatricopeptide repeat-containing protein</fullName>
    </recommendedName>
</protein>
<dbReference type="EMBL" id="AYRZ02000010">
    <property type="protein sequence ID" value="PHT69850.1"/>
    <property type="molecule type" value="Genomic_DNA"/>
</dbReference>
<evidence type="ECO:0000313" key="5">
    <source>
        <dbReference type="Proteomes" id="UP000222542"/>
    </source>
</evidence>
<comment type="caution">
    <text evidence="4">The sequence shown here is derived from an EMBL/GenBank/DDBJ whole genome shotgun (WGS) entry which is preliminary data.</text>
</comment>
<evidence type="ECO:0008006" key="6">
    <source>
        <dbReference type="Google" id="ProtNLM"/>
    </source>
</evidence>
<proteinExistence type="predicted"/>
<keyword evidence="3" id="KW-0812">Transmembrane</keyword>
<dbReference type="Proteomes" id="UP000222542">
    <property type="component" value="Unassembled WGS sequence"/>
</dbReference>
<evidence type="ECO:0000256" key="1">
    <source>
        <dbReference type="ARBA" id="ARBA00022737"/>
    </source>
</evidence>
<keyword evidence="5" id="KW-1185">Reference proteome</keyword>
<feature type="repeat" description="PPR" evidence="2">
    <location>
        <begin position="77"/>
        <end position="111"/>
    </location>
</feature>
<keyword evidence="1" id="KW-0677">Repeat</keyword>
<sequence length="196" mass="21817">MHGKRDVVVWNAMISGCTINGLYLEMLENVLSLNSSMIVAILTGVAEVVDTGILDVYAKCGLLNYAKRIFRFTSFKNEITWSAMIGAYVTYDYTQEGLEMFEHMRMEDTESPSPVIRATIIRACAKLNDMRRGRKMNGYTVKLGSNLDLMVSNTLLSMYAKCGKINDALTFFEEMESTDSFSLSAIIAGCVQNGHA</sequence>
<dbReference type="SMR" id="A0A2G2YJE1"/>